<proteinExistence type="inferred from homology"/>
<dbReference type="SMART" id="SM00382">
    <property type="entry name" value="AAA"/>
    <property type="match status" value="1"/>
</dbReference>
<dbReference type="InterPro" id="IPR050747">
    <property type="entry name" value="Mitochondrial_chaperone_BCS1"/>
</dbReference>
<evidence type="ECO:0000313" key="3">
    <source>
        <dbReference type="EMBL" id="ARF10432.1"/>
    </source>
</evidence>
<dbReference type="PANTHER" id="PTHR23070">
    <property type="entry name" value="BCS1 AAA-TYPE ATPASE"/>
    <property type="match status" value="1"/>
</dbReference>
<evidence type="ECO:0000256" key="1">
    <source>
        <dbReference type="ARBA" id="ARBA00007448"/>
    </source>
</evidence>
<sequence>MNILDITLEDCITENTIYKTRYEHDVAMDNYCKINNMTSVIIENNPLCSRILTKLLINLESKFKNNHNLNYCSAKNIFLDNKKKSVLDDIDNFGSTLQISVFFHNTYSIKYNNIKYIIKHNTLYYDNGEMPLNIFIIFSESINSTEHLLKKLLEQVPNNVSCYEYYEQNKILSIKSVSSHVQPLLLFGKDVSNVMDSINKDIEFYNKNFEKLDKLGITTGLSYLIFGPPGNGKTSLSSNIACSNNYNIYVVNMSKISKENLSSALGGNPIGHYTKDNVSNTDKFNKIILVEDFDRYLKSNEKGIYNDTNISELLNSLDGLISTNNVIRIFTANIKEKIDDPALISRFKRIFYINNPDLDTIIDVITNICKLFDIEIFEDKIILLANLFKNNNFNIRNINKYFTRFIEDPKPIDTAINNFKEYVKEITLEYEEKKQESIYI</sequence>
<dbReference type="InterPro" id="IPR003959">
    <property type="entry name" value="ATPase_AAA_core"/>
</dbReference>
<gene>
    <name evidence="3" type="ORF">Hokovirus_1_311</name>
</gene>
<name>A0A1V0SFD3_9VIRU</name>
<dbReference type="EMBL" id="KY684103">
    <property type="protein sequence ID" value="ARF10432.1"/>
    <property type="molecule type" value="Genomic_DNA"/>
</dbReference>
<dbReference type="Pfam" id="PF00004">
    <property type="entry name" value="AAA"/>
    <property type="match status" value="1"/>
</dbReference>
<dbReference type="SUPFAM" id="SSF52540">
    <property type="entry name" value="P-loop containing nucleoside triphosphate hydrolases"/>
    <property type="match status" value="1"/>
</dbReference>
<organism evidence="3">
    <name type="scientific">Hokovirus HKV1</name>
    <dbReference type="NCBI Taxonomy" id="1977638"/>
    <lineage>
        <taxon>Viruses</taxon>
        <taxon>Varidnaviria</taxon>
        <taxon>Bamfordvirae</taxon>
        <taxon>Nucleocytoviricota</taxon>
        <taxon>Megaviricetes</taxon>
        <taxon>Imitervirales</taxon>
        <taxon>Mimiviridae</taxon>
        <taxon>Klosneuvirinae</taxon>
        <taxon>Hokovirus</taxon>
    </lineage>
</organism>
<comment type="similarity">
    <text evidence="1">Belongs to the AAA ATPase family. BCS1 subfamily.</text>
</comment>
<dbReference type="Gene3D" id="3.40.50.300">
    <property type="entry name" value="P-loop containing nucleotide triphosphate hydrolases"/>
    <property type="match status" value="1"/>
</dbReference>
<protein>
    <submittedName>
        <fullName evidence="3">AAA family ATPase</fullName>
    </submittedName>
</protein>
<dbReference type="GO" id="GO:0005524">
    <property type="term" value="F:ATP binding"/>
    <property type="evidence" value="ECO:0007669"/>
    <property type="project" value="InterPro"/>
</dbReference>
<dbReference type="InterPro" id="IPR027417">
    <property type="entry name" value="P-loop_NTPase"/>
</dbReference>
<dbReference type="InterPro" id="IPR003593">
    <property type="entry name" value="AAA+_ATPase"/>
</dbReference>
<accession>A0A1V0SFD3</accession>
<feature type="domain" description="AAA+ ATPase" evidence="2">
    <location>
        <begin position="219"/>
        <end position="357"/>
    </location>
</feature>
<evidence type="ECO:0000259" key="2">
    <source>
        <dbReference type="SMART" id="SM00382"/>
    </source>
</evidence>
<reference evidence="3" key="1">
    <citation type="journal article" date="2017" name="Science">
        <title>Giant viruses with an expanded complement of translation system components.</title>
        <authorList>
            <person name="Schulz F."/>
            <person name="Yutin N."/>
            <person name="Ivanova N.N."/>
            <person name="Ortega D.R."/>
            <person name="Lee T.K."/>
            <person name="Vierheilig J."/>
            <person name="Daims H."/>
            <person name="Horn M."/>
            <person name="Wagner M."/>
            <person name="Jensen G.J."/>
            <person name="Kyrpides N.C."/>
            <person name="Koonin E.V."/>
            <person name="Woyke T."/>
        </authorList>
    </citation>
    <scope>NUCLEOTIDE SEQUENCE</scope>
    <source>
        <strain evidence="3">HKV1</strain>
    </source>
</reference>
<dbReference type="GO" id="GO:0016887">
    <property type="term" value="F:ATP hydrolysis activity"/>
    <property type="evidence" value="ECO:0007669"/>
    <property type="project" value="InterPro"/>
</dbReference>